<evidence type="ECO:0008006" key="4">
    <source>
        <dbReference type="Google" id="ProtNLM"/>
    </source>
</evidence>
<keyword evidence="3" id="KW-1185">Reference proteome</keyword>
<keyword evidence="1" id="KW-0732">Signal</keyword>
<organism evidence="2 3">
    <name type="scientific">Nocardia acididurans</name>
    <dbReference type="NCBI Taxonomy" id="2802282"/>
    <lineage>
        <taxon>Bacteria</taxon>
        <taxon>Bacillati</taxon>
        <taxon>Actinomycetota</taxon>
        <taxon>Actinomycetes</taxon>
        <taxon>Mycobacteriales</taxon>
        <taxon>Nocardiaceae</taxon>
        <taxon>Nocardia</taxon>
    </lineage>
</organism>
<comment type="caution">
    <text evidence="2">The sequence shown here is derived from an EMBL/GenBank/DDBJ whole genome shotgun (WGS) entry which is preliminary data.</text>
</comment>
<reference evidence="2 3" key="1">
    <citation type="submission" date="2021-01" db="EMBL/GenBank/DDBJ databases">
        <title>WGS of actinomycetes isolated from Thailand.</title>
        <authorList>
            <person name="Thawai C."/>
        </authorList>
    </citation>
    <scope>NUCLEOTIDE SEQUENCE [LARGE SCALE GENOMIC DNA]</scope>
    <source>
        <strain evidence="2 3">LPG 2</strain>
    </source>
</reference>
<dbReference type="RefSeq" id="WP_201954481.1">
    <property type="nucleotide sequence ID" value="NZ_JAERRJ010000013.1"/>
</dbReference>
<dbReference type="EMBL" id="JAERRJ010000013">
    <property type="protein sequence ID" value="MBL1078715.1"/>
    <property type="molecule type" value="Genomic_DNA"/>
</dbReference>
<feature type="chain" id="PRO_5045442203" description="DUF732 domain-containing protein" evidence="1">
    <location>
        <begin position="29"/>
        <end position="107"/>
    </location>
</feature>
<accession>A0ABS1MF48</accession>
<evidence type="ECO:0000256" key="1">
    <source>
        <dbReference type="SAM" id="SignalP"/>
    </source>
</evidence>
<gene>
    <name evidence="2" type="ORF">JK358_30365</name>
</gene>
<proteinExistence type="predicted"/>
<feature type="signal peptide" evidence="1">
    <location>
        <begin position="1"/>
        <end position="28"/>
    </location>
</feature>
<evidence type="ECO:0000313" key="3">
    <source>
        <dbReference type="Proteomes" id="UP000602198"/>
    </source>
</evidence>
<protein>
    <recommendedName>
        <fullName evidence="4">DUF732 domain-containing protein</fullName>
    </recommendedName>
</protein>
<sequence>MRNSIGLLAAAVTAAALVGTAATPAAHAAPVADPGTAAVADSGTGSAAVDYGSSAAQSAVALAQRGDVLGVIVLLGVAPFYMLTGGICQLVTASSFADPCAPTRYGL</sequence>
<dbReference type="Proteomes" id="UP000602198">
    <property type="component" value="Unassembled WGS sequence"/>
</dbReference>
<evidence type="ECO:0000313" key="2">
    <source>
        <dbReference type="EMBL" id="MBL1078715.1"/>
    </source>
</evidence>
<name>A0ABS1MF48_9NOCA</name>